<evidence type="ECO:0000313" key="2">
    <source>
        <dbReference type="EMBL" id="CDS07632.1"/>
    </source>
</evidence>
<name>A0A077WM01_9FUNG</name>
<evidence type="ECO:0000256" key="1">
    <source>
        <dbReference type="SAM" id="MobiDB-lite"/>
    </source>
</evidence>
<feature type="region of interest" description="Disordered" evidence="1">
    <location>
        <begin position="340"/>
        <end position="372"/>
    </location>
</feature>
<feature type="region of interest" description="Disordered" evidence="1">
    <location>
        <begin position="1"/>
        <end position="45"/>
    </location>
</feature>
<reference evidence="2" key="1">
    <citation type="journal article" date="2014" name="Genome Announc.">
        <title>De novo whole-genome sequence and genome annotation of Lichtheimia ramosa.</title>
        <authorList>
            <person name="Linde J."/>
            <person name="Schwartze V."/>
            <person name="Binder U."/>
            <person name="Lass-Florl C."/>
            <person name="Voigt K."/>
            <person name="Horn F."/>
        </authorList>
    </citation>
    <scope>NUCLEOTIDE SEQUENCE</scope>
    <source>
        <strain evidence="2">JMRC FSU:6197</strain>
    </source>
</reference>
<organism evidence="2">
    <name type="scientific">Lichtheimia ramosa</name>
    <dbReference type="NCBI Taxonomy" id="688394"/>
    <lineage>
        <taxon>Eukaryota</taxon>
        <taxon>Fungi</taxon>
        <taxon>Fungi incertae sedis</taxon>
        <taxon>Mucoromycota</taxon>
        <taxon>Mucoromycotina</taxon>
        <taxon>Mucoromycetes</taxon>
        <taxon>Mucorales</taxon>
        <taxon>Lichtheimiaceae</taxon>
        <taxon>Lichtheimia</taxon>
    </lineage>
</organism>
<feature type="compositionally biased region" description="Polar residues" evidence="1">
    <location>
        <begin position="144"/>
        <end position="153"/>
    </location>
</feature>
<feature type="compositionally biased region" description="Polar residues" evidence="1">
    <location>
        <begin position="20"/>
        <end position="41"/>
    </location>
</feature>
<feature type="region of interest" description="Disordered" evidence="1">
    <location>
        <begin position="218"/>
        <end position="255"/>
    </location>
</feature>
<dbReference type="OrthoDB" id="2290958at2759"/>
<feature type="region of interest" description="Disordered" evidence="1">
    <location>
        <begin position="58"/>
        <end position="83"/>
    </location>
</feature>
<sequence>MTTSSVLPPLSLKRIRSHNTFRTPTDQPRQHHPSSSTNESASKLSKFKSSLSIITKFKRPFTSQSPPSPPLTPPQQDVQQQQRAKWRHRWSQHFDKRRLSSILSYGLFDNEKQHDKYPFANDTFYEHERYRRASRSHSRLDLKTSTAITTSDGSNDETHVQQNAQTMPPTPSPLSSPMMDDEDDIGMPLQRYSSNKAPPASILVKRGDDSMLSNMSTCMGSTTTKTKANRVRSKSSSSVSSKHGHHIRHKSSSNITVNSEDLTAKEFADIAGIRILDDASLSCCDNDAIMHTTSTSTRSSLQGRDYSHHRSMRSAASCSLLKPTPQIWDAEFWNNPDASCSKTTNNNDGNSIKQPWQEWSRRRSTSNDSSRSRSAINNCVIKKGRFEICLETADSTEAFTVSNNTIGCDEQCIPKIVTTDMDQQ</sequence>
<proteinExistence type="predicted"/>
<feature type="compositionally biased region" description="Polar residues" evidence="1">
    <location>
        <begin position="340"/>
        <end position="354"/>
    </location>
</feature>
<dbReference type="EMBL" id="LK023324">
    <property type="protein sequence ID" value="CDS07632.1"/>
    <property type="molecule type" value="Genomic_DNA"/>
</dbReference>
<accession>A0A077WM01</accession>
<gene>
    <name evidence="2" type="ORF">LRAMOSA01581</name>
</gene>
<feature type="region of interest" description="Disordered" evidence="1">
    <location>
        <begin position="144"/>
        <end position="181"/>
    </location>
</feature>
<protein>
    <submittedName>
        <fullName evidence="2">Uncharacterized protein</fullName>
    </submittedName>
</protein>
<dbReference type="AlphaFoldDB" id="A0A077WM01"/>
<feature type="compositionally biased region" description="Basic residues" evidence="1">
    <location>
        <begin position="242"/>
        <end position="251"/>
    </location>
</feature>